<protein>
    <submittedName>
        <fullName evidence="1">Uncharacterized protein</fullName>
    </submittedName>
</protein>
<dbReference type="EMBL" id="QGNW01000167">
    <property type="protein sequence ID" value="RVW89086.1"/>
    <property type="molecule type" value="Genomic_DNA"/>
</dbReference>
<name>A0A438HXC7_VITVI</name>
<comment type="caution">
    <text evidence="1">The sequence shown here is derived from an EMBL/GenBank/DDBJ whole genome shotgun (WGS) entry which is preliminary data.</text>
</comment>
<reference evidence="1 2" key="1">
    <citation type="journal article" date="2018" name="PLoS Genet.">
        <title>Population sequencing reveals clonal diversity and ancestral inbreeding in the grapevine cultivar Chardonnay.</title>
        <authorList>
            <person name="Roach M.J."/>
            <person name="Johnson D.L."/>
            <person name="Bohlmann J."/>
            <person name="van Vuuren H.J."/>
            <person name="Jones S.J."/>
            <person name="Pretorius I.S."/>
            <person name="Schmidt S.A."/>
            <person name="Borneman A.R."/>
        </authorList>
    </citation>
    <scope>NUCLEOTIDE SEQUENCE [LARGE SCALE GENOMIC DNA]</scope>
    <source>
        <strain evidence="2">cv. Chardonnay</strain>
        <tissue evidence="1">Leaf</tissue>
    </source>
</reference>
<sequence length="256" mass="29459">MSGLKVNLDKSEIISVGRVENVEGLTLKFGCKVSKFPSSYLGLPLGARFKEVAVWDEVEERLRKRLSFGKKVVYLQRGQTDFDLEHFVQYAYLLYVPVLYAKEYKRKGGLGVRNLALLNKASYEAWVEDAWSHSGGGVWALRFSRRLNDWEVFDVECFLLRLQGRRVCSDVEDQVVWTKAKDRRFSIKSLYKALESERLGDFPSRVIWNSLVPPRVSFFCLGGYVEKGLNLGSYSEERVLFGFSLANRCYLCLSEE</sequence>
<evidence type="ECO:0000313" key="1">
    <source>
        <dbReference type="EMBL" id="RVW89086.1"/>
    </source>
</evidence>
<organism evidence="1 2">
    <name type="scientific">Vitis vinifera</name>
    <name type="common">Grape</name>
    <dbReference type="NCBI Taxonomy" id="29760"/>
    <lineage>
        <taxon>Eukaryota</taxon>
        <taxon>Viridiplantae</taxon>
        <taxon>Streptophyta</taxon>
        <taxon>Embryophyta</taxon>
        <taxon>Tracheophyta</taxon>
        <taxon>Spermatophyta</taxon>
        <taxon>Magnoliopsida</taxon>
        <taxon>eudicotyledons</taxon>
        <taxon>Gunneridae</taxon>
        <taxon>Pentapetalae</taxon>
        <taxon>rosids</taxon>
        <taxon>Vitales</taxon>
        <taxon>Vitaceae</taxon>
        <taxon>Viteae</taxon>
        <taxon>Vitis</taxon>
    </lineage>
</organism>
<proteinExistence type="predicted"/>
<accession>A0A438HXC7</accession>
<dbReference type="AlphaFoldDB" id="A0A438HXC7"/>
<dbReference type="PANTHER" id="PTHR33116:SF78">
    <property type="entry name" value="OS12G0587133 PROTEIN"/>
    <property type="match status" value="1"/>
</dbReference>
<dbReference type="Proteomes" id="UP000288805">
    <property type="component" value="Unassembled WGS sequence"/>
</dbReference>
<gene>
    <name evidence="1" type="ORF">CK203_040252</name>
</gene>
<evidence type="ECO:0000313" key="2">
    <source>
        <dbReference type="Proteomes" id="UP000288805"/>
    </source>
</evidence>
<dbReference type="PANTHER" id="PTHR33116">
    <property type="entry name" value="REVERSE TRANSCRIPTASE ZINC-BINDING DOMAIN-CONTAINING PROTEIN-RELATED-RELATED"/>
    <property type="match status" value="1"/>
</dbReference>